<comment type="similarity">
    <text evidence="3 7">Belongs to the peptidase S26 family.</text>
</comment>
<keyword evidence="7" id="KW-1133">Transmembrane helix</keyword>
<dbReference type="GO" id="GO:0005886">
    <property type="term" value="C:plasma membrane"/>
    <property type="evidence" value="ECO:0007669"/>
    <property type="project" value="UniProtKB-SubCell"/>
</dbReference>
<dbReference type="PANTHER" id="PTHR43390">
    <property type="entry name" value="SIGNAL PEPTIDASE I"/>
    <property type="match status" value="1"/>
</dbReference>
<keyword evidence="7" id="KW-0472">Membrane</keyword>
<gene>
    <name evidence="9" type="ORF">SAMN04488112_11348</name>
</gene>
<reference evidence="9 10" key="1">
    <citation type="submission" date="2016-10" db="EMBL/GenBank/DDBJ databases">
        <authorList>
            <person name="de Groot N.N."/>
        </authorList>
    </citation>
    <scope>NUCLEOTIDE SEQUENCE [LARGE SCALE GENOMIC DNA]</scope>
    <source>
        <strain evidence="9 10">DSM 45514</strain>
    </source>
</reference>
<dbReference type="NCBIfam" id="TIGR02227">
    <property type="entry name" value="sigpep_I_bact"/>
    <property type="match status" value="1"/>
</dbReference>
<accession>A0A1G6NLI3</accession>
<evidence type="ECO:0000259" key="8">
    <source>
        <dbReference type="Pfam" id="PF10502"/>
    </source>
</evidence>
<name>A0A1G6NLI3_9BACL</name>
<evidence type="ECO:0000256" key="3">
    <source>
        <dbReference type="ARBA" id="ARBA00009370"/>
    </source>
</evidence>
<sequence length="186" mass="21083">MSEFTPRSAKHGRRRRRGNDEAWEWVQALAVAVVLALIIRYFIFSPFSVSGPSMMSTLHNNDLVIVNKVLYMFRDPKPGEVIVFHATEEKDYIKRVIALPGQTVSAYNNVVRVNGESIEEPYIDEGNRTADFGPVKVPEGHVFVMGDNRMNSSDSRNPEVGPVPIDHVVGRADVIFWPLKDFQVLW</sequence>
<comment type="catalytic activity">
    <reaction evidence="1 7">
        <text>Cleavage of hydrophobic, N-terminal signal or leader sequences from secreted and periplasmic proteins.</text>
        <dbReference type="EC" id="3.4.21.89"/>
    </reaction>
</comment>
<keyword evidence="7" id="KW-0812">Transmembrane</keyword>
<dbReference type="Proteomes" id="UP000199387">
    <property type="component" value="Unassembled WGS sequence"/>
</dbReference>
<evidence type="ECO:0000256" key="2">
    <source>
        <dbReference type="ARBA" id="ARBA00004401"/>
    </source>
</evidence>
<dbReference type="PRINTS" id="PR00727">
    <property type="entry name" value="LEADERPTASE"/>
</dbReference>
<dbReference type="STRING" id="1236220.SAMN04488112_11348"/>
<organism evidence="9 10">
    <name type="scientific">Melghirimyces thermohalophilus</name>
    <dbReference type="NCBI Taxonomy" id="1236220"/>
    <lineage>
        <taxon>Bacteria</taxon>
        <taxon>Bacillati</taxon>
        <taxon>Bacillota</taxon>
        <taxon>Bacilli</taxon>
        <taxon>Bacillales</taxon>
        <taxon>Thermoactinomycetaceae</taxon>
        <taxon>Melghirimyces</taxon>
    </lineage>
</organism>
<dbReference type="Pfam" id="PF10502">
    <property type="entry name" value="Peptidase_S26"/>
    <property type="match status" value="1"/>
</dbReference>
<evidence type="ECO:0000313" key="10">
    <source>
        <dbReference type="Proteomes" id="UP000199387"/>
    </source>
</evidence>
<evidence type="ECO:0000256" key="1">
    <source>
        <dbReference type="ARBA" id="ARBA00000677"/>
    </source>
</evidence>
<protein>
    <recommendedName>
        <fullName evidence="4 7">Signal peptidase I</fullName>
        <ecNumber evidence="4 7">3.4.21.89</ecNumber>
    </recommendedName>
</protein>
<dbReference type="GO" id="GO:0009003">
    <property type="term" value="F:signal peptidase activity"/>
    <property type="evidence" value="ECO:0007669"/>
    <property type="project" value="UniProtKB-EC"/>
</dbReference>
<feature type="transmembrane region" description="Helical" evidence="7">
    <location>
        <begin position="22"/>
        <end position="43"/>
    </location>
</feature>
<dbReference type="Gene3D" id="2.10.109.10">
    <property type="entry name" value="Umud Fragment, subunit A"/>
    <property type="match status" value="1"/>
</dbReference>
<keyword evidence="10" id="KW-1185">Reference proteome</keyword>
<feature type="active site" evidence="6">
    <location>
        <position position="53"/>
    </location>
</feature>
<dbReference type="CDD" id="cd06530">
    <property type="entry name" value="S26_SPase_I"/>
    <property type="match status" value="1"/>
</dbReference>
<dbReference type="GO" id="GO:0006465">
    <property type="term" value="P:signal peptide processing"/>
    <property type="evidence" value="ECO:0007669"/>
    <property type="project" value="InterPro"/>
</dbReference>
<dbReference type="PROSITE" id="PS00761">
    <property type="entry name" value="SPASE_I_3"/>
    <property type="match status" value="1"/>
</dbReference>
<feature type="active site" evidence="6">
    <location>
        <position position="94"/>
    </location>
</feature>
<comment type="subcellular location">
    <subcellularLocation>
        <location evidence="2">Cell membrane</location>
        <topology evidence="2">Single-pass type II membrane protein</topology>
    </subcellularLocation>
    <subcellularLocation>
        <location evidence="7">Membrane</location>
        <topology evidence="7">Single-pass type II membrane protein</topology>
    </subcellularLocation>
</comment>
<evidence type="ECO:0000256" key="7">
    <source>
        <dbReference type="RuleBase" id="RU362042"/>
    </source>
</evidence>
<feature type="domain" description="Peptidase S26" evidence="8">
    <location>
        <begin position="23"/>
        <end position="177"/>
    </location>
</feature>
<proteinExistence type="inferred from homology"/>
<dbReference type="RefSeq" id="WP_091570717.1">
    <property type="nucleotide sequence ID" value="NZ_FMZA01000013.1"/>
</dbReference>
<dbReference type="AlphaFoldDB" id="A0A1G6NLI3"/>
<dbReference type="EC" id="3.4.21.89" evidence="4 7"/>
<dbReference type="InterPro" id="IPR019533">
    <property type="entry name" value="Peptidase_S26"/>
</dbReference>
<evidence type="ECO:0000313" key="9">
    <source>
        <dbReference type="EMBL" id="SDC68136.1"/>
    </source>
</evidence>
<dbReference type="EMBL" id="FMZA01000013">
    <property type="protein sequence ID" value="SDC68136.1"/>
    <property type="molecule type" value="Genomic_DNA"/>
</dbReference>
<evidence type="ECO:0000256" key="6">
    <source>
        <dbReference type="PIRSR" id="PIRSR600223-1"/>
    </source>
</evidence>
<keyword evidence="7" id="KW-0645">Protease</keyword>
<dbReference type="OrthoDB" id="9802919at2"/>
<dbReference type="PANTHER" id="PTHR43390:SF1">
    <property type="entry name" value="CHLOROPLAST PROCESSING PEPTIDASE"/>
    <property type="match status" value="1"/>
</dbReference>
<dbReference type="InterPro" id="IPR019758">
    <property type="entry name" value="Pept_S26A_signal_pept_1_CS"/>
</dbReference>
<dbReference type="GO" id="GO:0004252">
    <property type="term" value="F:serine-type endopeptidase activity"/>
    <property type="evidence" value="ECO:0007669"/>
    <property type="project" value="InterPro"/>
</dbReference>
<evidence type="ECO:0000256" key="4">
    <source>
        <dbReference type="ARBA" id="ARBA00013208"/>
    </source>
</evidence>
<dbReference type="InterPro" id="IPR000223">
    <property type="entry name" value="Pept_S26A_signal_pept_1"/>
</dbReference>
<dbReference type="InterPro" id="IPR036286">
    <property type="entry name" value="LexA/Signal_pep-like_sf"/>
</dbReference>
<keyword evidence="5 7" id="KW-0378">Hydrolase</keyword>
<dbReference type="SUPFAM" id="SSF51306">
    <property type="entry name" value="LexA/Signal peptidase"/>
    <property type="match status" value="1"/>
</dbReference>
<evidence type="ECO:0000256" key="5">
    <source>
        <dbReference type="ARBA" id="ARBA00022801"/>
    </source>
</evidence>